<evidence type="ECO:0000313" key="9">
    <source>
        <dbReference type="Proteomes" id="UP000239326"/>
    </source>
</evidence>
<evidence type="ECO:0000256" key="2">
    <source>
        <dbReference type="ARBA" id="ARBA00022692"/>
    </source>
</evidence>
<dbReference type="InterPro" id="IPR007816">
    <property type="entry name" value="ResB-like_domain"/>
</dbReference>
<name>A0A2S0MXG4_9BURK</name>
<dbReference type="OrthoDB" id="9770923at2"/>
<dbReference type="GO" id="GO:0017004">
    <property type="term" value="P:cytochrome complex assembly"/>
    <property type="evidence" value="ECO:0007669"/>
    <property type="project" value="UniProtKB-KW"/>
</dbReference>
<reference evidence="8 9" key="1">
    <citation type="submission" date="2018-03" db="EMBL/GenBank/DDBJ databases">
        <title>Genome sequencing of Simplicispira sp.</title>
        <authorList>
            <person name="Kim S.-J."/>
            <person name="Heo J."/>
            <person name="Kwon S.-W."/>
        </authorList>
    </citation>
    <scope>NUCLEOTIDE SEQUENCE [LARGE SCALE GENOMIC DNA]</scope>
    <source>
        <strain evidence="8 9">SC1-8</strain>
    </source>
</reference>
<dbReference type="Proteomes" id="UP000239326">
    <property type="component" value="Chromosome"/>
</dbReference>
<keyword evidence="5 6" id="KW-0472">Membrane</keyword>
<feature type="transmembrane region" description="Helical" evidence="6">
    <location>
        <begin position="27"/>
        <end position="47"/>
    </location>
</feature>
<sequence length="721" mass="77347">MSDTTQGVRIQSAPQPLRRAVELLSSMRFAIALLTVICIASVIGTVLKQHEPIVNYVNQFGPFWAEAFLALQLNAVYSAWWFLLILAFLVTSTSLCIARNTPKIITDLKTYKENIREQNLRSFHHKAEAQLGGDSAAEAQRIGGMLVGGGWKVKLQQRDTAAGPGTGWMVAAKAGAANKIGYIAAHSAIVLVCLGGLLDGDMIVRAQMWLGGKAPYAGGGLISEVSPKHWLSDRNPAYRGNLVVTEGTQASTAILSQSDGILLQPLPFSLELKKFVVEYYSTGMPKLFASDVVLHDRETGEATAARIEVNHPANFKGIEIYQSSFDDGGSRVQLTAMPLGIGGKPFEIEGVIGGKSQIVEGVGERALTLEFTGLRTINVENFGADGDGASGSGADVRKVNLRSTLDSHLGAANNTVKSKELRNVGPSIGYKLRDASGQAREYNNYMLPVDLGEGGVPVFLLGVRENPSEPFRYLRAPADDSGSLDGFVRLRQALADPQARQAAVARYAKQAVEPGRVELAAQLQQSAERALSLFAGSGAPQGMVNGKFDGGLPAIAQFMEDNVPEAERARAGEVLVRILNGTLFELAQITRERAGLAPLKADADTLGFMTQAVMALSDVQAYPAPLVFALKDFTQVQASVFQVARAPGKKVVYLGCALLILGVFSMLFIRERRLWVWLVPDGAGSRAMMALSTNRKTMDGDREFAQLTDKLIGVAPTGGKT</sequence>
<feature type="domain" description="ResB-like" evidence="7">
    <location>
        <begin position="27"/>
        <end position="705"/>
    </location>
</feature>
<evidence type="ECO:0000256" key="1">
    <source>
        <dbReference type="ARBA" id="ARBA00004141"/>
    </source>
</evidence>
<gene>
    <name evidence="8" type="ORF">C6571_04130</name>
</gene>
<feature type="transmembrane region" description="Helical" evidence="6">
    <location>
        <begin position="180"/>
        <end position="198"/>
    </location>
</feature>
<keyword evidence="3" id="KW-0201">Cytochrome c-type biogenesis</keyword>
<dbReference type="GO" id="GO:0016020">
    <property type="term" value="C:membrane"/>
    <property type="evidence" value="ECO:0007669"/>
    <property type="project" value="UniProtKB-SubCell"/>
</dbReference>
<evidence type="ECO:0000259" key="7">
    <source>
        <dbReference type="Pfam" id="PF05140"/>
    </source>
</evidence>
<evidence type="ECO:0000313" key="8">
    <source>
        <dbReference type="EMBL" id="AVO40580.1"/>
    </source>
</evidence>
<evidence type="ECO:0000256" key="6">
    <source>
        <dbReference type="SAM" id="Phobius"/>
    </source>
</evidence>
<dbReference type="EMBL" id="CP027669">
    <property type="protein sequence ID" value="AVO40580.1"/>
    <property type="molecule type" value="Genomic_DNA"/>
</dbReference>
<dbReference type="PANTHER" id="PTHR31566:SF0">
    <property type="entry name" value="CYTOCHROME C BIOGENESIS PROTEIN CCS1, CHLOROPLASTIC"/>
    <property type="match status" value="1"/>
</dbReference>
<organism evidence="8 9">
    <name type="scientific">Simplicispira suum</name>
    <dbReference type="NCBI Taxonomy" id="2109915"/>
    <lineage>
        <taxon>Bacteria</taxon>
        <taxon>Pseudomonadati</taxon>
        <taxon>Pseudomonadota</taxon>
        <taxon>Betaproteobacteria</taxon>
        <taxon>Burkholderiales</taxon>
        <taxon>Comamonadaceae</taxon>
        <taxon>Simplicispira</taxon>
    </lineage>
</organism>
<protein>
    <submittedName>
        <fullName evidence="8">Cytochrome C biogenesis protein ResB</fullName>
    </submittedName>
</protein>
<keyword evidence="9" id="KW-1185">Reference proteome</keyword>
<keyword evidence="4 6" id="KW-1133">Transmembrane helix</keyword>
<accession>A0A2S0MXG4</accession>
<dbReference type="InterPro" id="IPR023494">
    <property type="entry name" value="Cyt_c_bgen_Ccs1/CcsB/ResB"/>
</dbReference>
<dbReference type="RefSeq" id="WP_106445571.1">
    <property type="nucleotide sequence ID" value="NZ_CP027669.1"/>
</dbReference>
<dbReference type="KEGG" id="simp:C6571_04130"/>
<evidence type="ECO:0000256" key="4">
    <source>
        <dbReference type="ARBA" id="ARBA00022989"/>
    </source>
</evidence>
<keyword evidence="2 6" id="KW-0812">Transmembrane</keyword>
<proteinExistence type="predicted"/>
<dbReference type="PANTHER" id="PTHR31566">
    <property type="entry name" value="CYTOCHROME C BIOGENESIS PROTEIN CCS1, CHLOROPLASTIC"/>
    <property type="match status" value="1"/>
</dbReference>
<evidence type="ECO:0000256" key="5">
    <source>
        <dbReference type="ARBA" id="ARBA00023136"/>
    </source>
</evidence>
<evidence type="ECO:0000256" key="3">
    <source>
        <dbReference type="ARBA" id="ARBA00022748"/>
    </source>
</evidence>
<comment type="subcellular location">
    <subcellularLocation>
        <location evidence="1">Membrane</location>
        <topology evidence="1">Multi-pass membrane protein</topology>
    </subcellularLocation>
</comment>
<dbReference type="Pfam" id="PF05140">
    <property type="entry name" value="ResB"/>
    <property type="match status" value="1"/>
</dbReference>
<feature type="transmembrane region" description="Helical" evidence="6">
    <location>
        <begin position="67"/>
        <end position="90"/>
    </location>
</feature>
<feature type="transmembrane region" description="Helical" evidence="6">
    <location>
        <begin position="651"/>
        <end position="669"/>
    </location>
</feature>
<dbReference type="AlphaFoldDB" id="A0A2S0MXG4"/>